<accession>A0ABS2BI09</accession>
<name>A0ABS2BI09_9NEIS</name>
<dbReference type="InterPro" id="IPR010732">
    <property type="entry name" value="T6SS_TssG-like"/>
</dbReference>
<gene>
    <name evidence="1" type="primary">tssG</name>
    <name evidence="1" type="ORF">JMJ54_05330</name>
</gene>
<dbReference type="Pfam" id="PF06996">
    <property type="entry name" value="T6SS_TssG"/>
    <property type="match status" value="1"/>
</dbReference>
<dbReference type="EMBL" id="JAESND010000002">
    <property type="protein sequence ID" value="MBM3115244.1"/>
    <property type="molecule type" value="Genomic_DNA"/>
</dbReference>
<dbReference type="PANTHER" id="PTHR35564:SF4">
    <property type="entry name" value="CYTOPLASMIC PROTEIN"/>
    <property type="match status" value="1"/>
</dbReference>
<organism evidence="1 2">
    <name type="scientific">Jeongeupia naejangsanensis</name>
    <dbReference type="NCBI Taxonomy" id="613195"/>
    <lineage>
        <taxon>Bacteria</taxon>
        <taxon>Pseudomonadati</taxon>
        <taxon>Pseudomonadota</taxon>
        <taxon>Betaproteobacteria</taxon>
        <taxon>Neisseriales</taxon>
        <taxon>Chitinibacteraceae</taxon>
        <taxon>Jeongeupia</taxon>
    </lineage>
</organism>
<dbReference type="NCBIfam" id="TIGR03347">
    <property type="entry name" value="VI_chp_1"/>
    <property type="match status" value="1"/>
</dbReference>
<evidence type="ECO:0000313" key="2">
    <source>
        <dbReference type="Proteomes" id="UP000809431"/>
    </source>
</evidence>
<dbReference type="Proteomes" id="UP000809431">
    <property type="component" value="Unassembled WGS sequence"/>
</dbReference>
<keyword evidence="2" id="KW-1185">Reference proteome</keyword>
<dbReference type="PANTHER" id="PTHR35564">
    <property type="match status" value="1"/>
</dbReference>
<sequence>MAGTRGRSHRDLSGEIAADATQYGFFQAVRLLSLAAHKQGKRRGPLPDKLRFRTLATLSFPPSELTRYQPANDDAEAGTPDELGVAFMGLTGPSGVLPTSYTELLIERRQHFRDTALHGFFDLFSHRAVSLFYGAWRKYRFWLAAEAGETEGFSRNLLDLAGLGLSRLRDRLGGENGLDETLFIYYAGLLSQKPLSSQALVTLIEGFFDVRAELGQFAGQWIDVPRDEQTQLGQSGCELGLSAFAGSRIWDRQTKVELKLGPLRRARFDALLPGGAGADALQQLLQFALGHGLACDVRLVLDKRDTPKPVLNEASPLRLGGNAWLVASMPKSDPDEMSYTLLH</sequence>
<reference evidence="1 2" key="1">
    <citation type="submission" date="2021-01" db="EMBL/GenBank/DDBJ databases">
        <title>Draft Genome Sequence and Polyhydroxyalkanoate Biosynthetic Potential of Jeongeupia naejangsanensis Type Strain DSM 24253.</title>
        <authorList>
            <person name="Turrini P."/>
            <person name="Artuso I."/>
            <person name="Lugli G.A."/>
            <person name="Frangipani E."/>
            <person name="Ventura M."/>
            <person name="Visca P."/>
        </authorList>
    </citation>
    <scope>NUCLEOTIDE SEQUENCE [LARGE SCALE GENOMIC DNA]</scope>
    <source>
        <strain evidence="1 2">DSM 24253</strain>
    </source>
</reference>
<dbReference type="RefSeq" id="WP_203536929.1">
    <property type="nucleotide sequence ID" value="NZ_JAESND010000002.1"/>
</dbReference>
<proteinExistence type="predicted"/>
<evidence type="ECO:0000313" key="1">
    <source>
        <dbReference type="EMBL" id="MBM3115244.1"/>
    </source>
</evidence>
<protein>
    <submittedName>
        <fullName evidence="1">Type VI secretion system baseplate subunit TssG</fullName>
    </submittedName>
</protein>
<comment type="caution">
    <text evidence="1">The sequence shown here is derived from an EMBL/GenBank/DDBJ whole genome shotgun (WGS) entry which is preliminary data.</text>
</comment>